<dbReference type="EMBL" id="FXTQ01000001">
    <property type="protein sequence ID" value="SMO48258.1"/>
    <property type="molecule type" value="Genomic_DNA"/>
</dbReference>
<gene>
    <name evidence="1" type="ORF">SAMN06265220_1011126</name>
</gene>
<keyword evidence="2" id="KW-1185">Reference proteome</keyword>
<dbReference type="AlphaFoldDB" id="A0A521BM86"/>
<dbReference type="OrthoDB" id="5540894at2"/>
<reference evidence="1 2" key="1">
    <citation type="submission" date="2017-05" db="EMBL/GenBank/DDBJ databases">
        <authorList>
            <person name="Varghese N."/>
            <person name="Submissions S."/>
        </authorList>
    </citation>
    <scope>NUCLEOTIDE SEQUENCE [LARGE SCALE GENOMIC DNA]</scope>
    <source>
        <strain evidence="1 2">DSM 29982</strain>
    </source>
</reference>
<evidence type="ECO:0000313" key="2">
    <source>
        <dbReference type="Proteomes" id="UP000319267"/>
    </source>
</evidence>
<evidence type="ECO:0000313" key="1">
    <source>
        <dbReference type="EMBL" id="SMO48258.1"/>
    </source>
</evidence>
<proteinExistence type="predicted"/>
<organism evidence="1 2">
    <name type="scientific">Flavobacterium nitrogenifigens</name>
    <dbReference type="NCBI Taxonomy" id="1617283"/>
    <lineage>
        <taxon>Bacteria</taxon>
        <taxon>Pseudomonadati</taxon>
        <taxon>Bacteroidota</taxon>
        <taxon>Flavobacteriia</taxon>
        <taxon>Flavobacteriales</taxon>
        <taxon>Flavobacteriaceae</taxon>
        <taxon>Flavobacterium</taxon>
    </lineage>
</organism>
<dbReference type="RefSeq" id="WP_111378120.1">
    <property type="nucleotide sequence ID" value="NZ_CP043612.1"/>
</dbReference>
<dbReference type="Proteomes" id="UP000319267">
    <property type="component" value="Unassembled WGS sequence"/>
</dbReference>
<accession>A0A521BM86</accession>
<name>A0A521BM86_9FLAO</name>
<sequence>MKIHYQGELPMIETEAFKKFEKEYDSNADFLENFSNLLSFSGRIISLITDKELLNVSGHVIENSVQTLRSIKLCCSIGSFADANTLVRRLRDDLLLYVYTLAVVNQRKPFTQDSLDNFKMDDLEAFVEGFSSLEFNQVMTDDEKAVEAWLTNKVVEAPAGVRGKLSFKNYMNVLEQNENIKEVLTGYNLQGYWKVLTGKLNNYVHNNGRQFSQHNLIRSSNAQLDIYLGNVNTRISYILTFFLITISMVESALLCSGDIEDYLDMGMDPPEDCQYEIAPFIQEYIDNKVSGMHPELKQFLKDNNNHGMKIE</sequence>
<protein>
    <submittedName>
        <fullName evidence="1">Uncharacterized protein</fullName>
    </submittedName>
</protein>